<dbReference type="AlphaFoldDB" id="A0A2S5ZUC8"/>
<reference evidence="1 2" key="1">
    <citation type="submission" date="2018-02" db="EMBL/GenBank/DDBJ databases">
        <title>8 Nocardia nova and 1 Nocardia cyriacigeorgica strain used for evolution to TMP-SMX.</title>
        <authorList>
            <person name="Mehta H."/>
            <person name="Weng J."/>
            <person name="Shamoo Y."/>
        </authorList>
    </citation>
    <scope>NUCLEOTIDE SEQUENCE [LARGE SCALE GENOMIC DNA]</scope>
    <source>
        <strain evidence="1 2">BAA2227</strain>
    </source>
</reference>
<accession>A0A2S5ZUC8</accession>
<dbReference type="EMBL" id="PSZD01000057">
    <property type="protein sequence ID" value="PPJ18721.1"/>
    <property type="molecule type" value="Genomic_DNA"/>
</dbReference>
<sequence length="66" mass="7608">MNGHMVWNGAALGRHYIFDLAEAYPDSPAYKEWGLVQWFLCDSTPVTKSFEPFHIDEHGACVHEQR</sequence>
<dbReference type="Proteomes" id="UP000238356">
    <property type="component" value="Unassembled WGS sequence"/>
</dbReference>
<gene>
    <name evidence="1" type="ORF">C5F51_36290</name>
</gene>
<evidence type="ECO:0000313" key="2">
    <source>
        <dbReference type="Proteomes" id="UP000238356"/>
    </source>
</evidence>
<evidence type="ECO:0000313" key="1">
    <source>
        <dbReference type="EMBL" id="PPJ18721.1"/>
    </source>
</evidence>
<protein>
    <submittedName>
        <fullName evidence="1">Uncharacterized protein</fullName>
    </submittedName>
</protein>
<comment type="caution">
    <text evidence="1">The sequence shown here is derived from an EMBL/GenBank/DDBJ whole genome shotgun (WGS) entry which is preliminary data.</text>
</comment>
<proteinExistence type="predicted"/>
<name>A0A2S5ZUC8_9NOCA</name>
<keyword evidence="2" id="KW-1185">Reference proteome</keyword>
<organism evidence="1 2">
    <name type="scientific">Nocardia nova</name>
    <dbReference type="NCBI Taxonomy" id="37330"/>
    <lineage>
        <taxon>Bacteria</taxon>
        <taxon>Bacillati</taxon>
        <taxon>Actinomycetota</taxon>
        <taxon>Actinomycetes</taxon>
        <taxon>Mycobacteriales</taxon>
        <taxon>Nocardiaceae</taxon>
        <taxon>Nocardia</taxon>
    </lineage>
</organism>